<dbReference type="InterPro" id="IPR011251">
    <property type="entry name" value="Luciferase-like_dom"/>
</dbReference>
<dbReference type="AlphaFoldDB" id="A0A8J3IW18"/>
<dbReference type="SUPFAM" id="SSF51679">
    <property type="entry name" value="Bacterial luciferase-like"/>
    <property type="match status" value="1"/>
</dbReference>
<reference evidence="3" key="1">
    <citation type="submission" date="2020-10" db="EMBL/GenBank/DDBJ databases">
        <title>Taxonomic study of unclassified bacteria belonging to the class Ktedonobacteria.</title>
        <authorList>
            <person name="Yabe S."/>
            <person name="Wang C.M."/>
            <person name="Zheng Y."/>
            <person name="Sakai Y."/>
            <person name="Cavaletti L."/>
            <person name="Monciardini P."/>
            <person name="Donadio S."/>
        </authorList>
    </citation>
    <scope>NUCLEOTIDE SEQUENCE</scope>
    <source>
        <strain evidence="3">ID150040</strain>
    </source>
</reference>
<dbReference type="InterPro" id="IPR050564">
    <property type="entry name" value="F420-G6PD/mer"/>
</dbReference>
<dbReference type="EMBL" id="BNJK01000002">
    <property type="protein sequence ID" value="GHO97845.1"/>
    <property type="molecule type" value="Genomic_DNA"/>
</dbReference>
<comment type="caution">
    <text evidence="3">The sequence shown here is derived from an EMBL/GenBank/DDBJ whole genome shotgun (WGS) entry which is preliminary data.</text>
</comment>
<proteinExistence type="predicted"/>
<accession>A0A8J3IW18</accession>
<dbReference type="PANTHER" id="PTHR43244:SF1">
    <property type="entry name" value="5,10-METHYLENETETRAHYDROMETHANOPTERIN REDUCTASE"/>
    <property type="match status" value="1"/>
</dbReference>
<dbReference type="Proteomes" id="UP000597444">
    <property type="component" value="Unassembled WGS sequence"/>
</dbReference>
<keyword evidence="1" id="KW-0560">Oxidoreductase</keyword>
<evidence type="ECO:0000256" key="1">
    <source>
        <dbReference type="ARBA" id="ARBA00023002"/>
    </source>
</evidence>
<keyword evidence="4" id="KW-1185">Reference proteome</keyword>
<dbReference type="CDD" id="cd01097">
    <property type="entry name" value="Tetrahydromethanopterin_reductase"/>
    <property type="match status" value="1"/>
</dbReference>
<dbReference type="RefSeq" id="WP_220208622.1">
    <property type="nucleotide sequence ID" value="NZ_BNJK01000002.1"/>
</dbReference>
<dbReference type="InterPro" id="IPR036661">
    <property type="entry name" value="Luciferase-like_sf"/>
</dbReference>
<sequence>MQQKQDISVERSIRDRVGVTLSPTTTEEALARIREAEQAGVQQIWMGDAYHADTLTLFAIAAAQTERIRLGTAIVSTYPRHPLIMARQALALQDVAPGRLRLGIGPGGRIAIEDWYGLAITSPLSYLKDYVQALRSILWGGNTSYQGQFFNIALPMPHVAQVPLLISALGPKSFRLAGEIADGILPWMSPIPYLLQVALPAIRAGAEASNRTTPPLVAHVLVALSTDEAAVLAAARSRVQMYGRVGVYAHMFARAGFAGAANGDEASINALARSLVIYGDEASVRRRVLELLASGLDEIQLQLIPIVDEVQERQRLLHLVGSL</sequence>
<dbReference type="PANTHER" id="PTHR43244">
    <property type="match status" value="1"/>
</dbReference>
<dbReference type="Pfam" id="PF00296">
    <property type="entry name" value="Bac_luciferase"/>
    <property type="match status" value="1"/>
</dbReference>
<evidence type="ECO:0000259" key="2">
    <source>
        <dbReference type="Pfam" id="PF00296"/>
    </source>
</evidence>
<dbReference type="Gene3D" id="3.20.20.30">
    <property type="entry name" value="Luciferase-like domain"/>
    <property type="match status" value="1"/>
</dbReference>
<organism evidence="3 4">
    <name type="scientific">Reticulibacter mediterranei</name>
    <dbReference type="NCBI Taxonomy" id="2778369"/>
    <lineage>
        <taxon>Bacteria</taxon>
        <taxon>Bacillati</taxon>
        <taxon>Chloroflexota</taxon>
        <taxon>Ktedonobacteria</taxon>
        <taxon>Ktedonobacterales</taxon>
        <taxon>Reticulibacteraceae</taxon>
        <taxon>Reticulibacter</taxon>
    </lineage>
</organism>
<evidence type="ECO:0000313" key="4">
    <source>
        <dbReference type="Proteomes" id="UP000597444"/>
    </source>
</evidence>
<name>A0A8J3IW18_9CHLR</name>
<feature type="domain" description="Luciferase-like" evidence="2">
    <location>
        <begin position="24"/>
        <end position="296"/>
    </location>
</feature>
<protein>
    <submittedName>
        <fullName evidence="3">LLM class F420-dependent oxidoreductase</fullName>
    </submittedName>
</protein>
<dbReference type="GO" id="GO:0016705">
    <property type="term" value="F:oxidoreductase activity, acting on paired donors, with incorporation or reduction of molecular oxygen"/>
    <property type="evidence" value="ECO:0007669"/>
    <property type="project" value="InterPro"/>
</dbReference>
<gene>
    <name evidence="3" type="ORF">KSF_078930</name>
</gene>
<evidence type="ECO:0000313" key="3">
    <source>
        <dbReference type="EMBL" id="GHO97845.1"/>
    </source>
</evidence>